<keyword evidence="6" id="KW-0571">Peptide transport</keyword>
<evidence type="ECO:0000313" key="15">
    <source>
        <dbReference type="Proteomes" id="UP000525652"/>
    </source>
</evidence>
<comment type="caution">
    <text evidence="14">The sequence shown here is derived from an EMBL/GenBank/DDBJ whole genome shotgun (WGS) entry which is preliminary data.</text>
</comment>
<feature type="transmembrane region" description="Helical" evidence="12">
    <location>
        <begin position="360"/>
        <end position="383"/>
    </location>
</feature>
<dbReference type="InterPro" id="IPR025966">
    <property type="entry name" value="OppC_N"/>
</dbReference>
<evidence type="ECO:0000256" key="8">
    <source>
        <dbReference type="ARBA" id="ARBA00022989"/>
    </source>
</evidence>
<dbReference type="InterPro" id="IPR050366">
    <property type="entry name" value="BP-dependent_transpt_permease"/>
</dbReference>
<evidence type="ECO:0000256" key="12">
    <source>
        <dbReference type="RuleBase" id="RU363032"/>
    </source>
</evidence>
<dbReference type="PANTHER" id="PTHR43386">
    <property type="entry name" value="OLIGOPEPTIDE TRANSPORT SYSTEM PERMEASE PROTEIN APPC"/>
    <property type="match status" value="1"/>
</dbReference>
<protein>
    <recommendedName>
        <fullName evidence="11">Oligopeptide transport system permease protein OppC</fullName>
    </recommendedName>
</protein>
<evidence type="ECO:0000313" key="14">
    <source>
        <dbReference type="EMBL" id="MBC2604174.1"/>
    </source>
</evidence>
<feature type="transmembrane region" description="Helical" evidence="12">
    <location>
        <begin position="23"/>
        <end position="44"/>
    </location>
</feature>
<keyword evidence="7" id="KW-0653">Protein transport</keyword>
<dbReference type="PANTHER" id="PTHR43386:SF2">
    <property type="entry name" value="OLIGOPEPTIDE TRANSPORT SYSTEM PERMEASE PROTEIN OPPC"/>
    <property type="match status" value="1"/>
</dbReference>
<feature type="transmembrane region" description="Helical" evidence="12">
    <location>
        <begin position="196"/>
        <end position="222"/>
    </location>
</feature>
<dbReference type="InterPro" id="IPR035906">
    <property type="entry name" value="MetI-like_sf"/>
</dbReference>
<dbReference type="EMBL" id="JACHVA010000139">
    <property type="protein sequence ID" value="MBC2604174.1"/>
    <property type="molecule type" value="Genomic_DNA"/>
</dbReference>
<keyword evidence="15" id="KW-1185">Reference proteome</keyword>
<dbReference type="GO" id="GO:0055085">
    <property type="term" value="P:transmembrane transport"/>
    <property type="evidence" value="ECO:0007669"/>
    <property type="project" value="InterPro"/>
</dbReference>
<feature type="transmembrane region" description="Helical" evidence="12">
    <location>
        <begin position="315"/>
        <end position="340"/>
    </location>
</feature>
<dbReference type="Gene3D" id="1.10.3720.10">
    <property type="entry name" value="MetI-like"/>
    <property type="match status" value="1"/>
</dbReference>
<dbReference type="GO" id="GO:0005886">
    <property type="term" value="C:plasma membrane"/>
    <property type="evidence" value="ECO:0007669"/>
    <property type="project" value="UniProtKB-SubCell"/>
</dbReference>
<sequence length="396" mass="42921">MKNSTPANPEIGIGRRILRHPPAVLSLTVFILITLSCWLIPALGTHDPNETRLSLGATAPLAPIYELIPTSKSSVEERLIDQSRATRLIENGRSSLPDETAVSLQAGEPLAWIEVPPIIRTDEGGPVRPVWIHPSSVDPFFAQLASRLPDGLASLPGPPDQFVSSFTLQPSPLRFLVGTDELGRDLFARTLVGGRLSIAVGIAATLVSVTIGIFYGGIAGYVGGKVDSLMMRCVDILYALPFLIFVILLMVVFPKSLLLLFLAIGAVEWLTTARIVRGEVLSLKKLPFVDAARCLGLSHGKILCRHILPNTLPPVIVYATLTVPTVILLESVLSFLGLGVQPPNSSWGVLLNEGAERMQTYPWMLIFPAILFALTLLSLNFLGDSLRDLLDPKSRH</sequence>
<evidence type="ECO:0000259" key="13">
    <source>
        <dbReference type="PROSITE" id="PS50928"/>
    </source>
</evidence>
<evidence type="ECO:0000256" key="5">
    <source>
        <dbReference type="ARBA" id="ARBA00022692"/>
    </source>
</evidence>
<feature type="transmembrane region" description="Helical" evidence="12">
    <location>
        <begin position="234"/>
        <end position="252"/>
    </location>
</feature>
<evidence type="ECO:0000256" key="4">
    <source>
        <dbReference type="ARBA" id="ARBA00022519"/>
    </source>
</evidence>
<evidence type="ECO:0000256" key="6">
    <source>
        <dbReference type="ARBA" id="ARBA00022856"/>
    </source>
</evidence>
<dbReference type="PROSITE" id="PS50928">
    <property type="entry name" value="ABC_TM1"/>
    <property type="match status" value="1"/>
</dbReference>
<evidence type="ECO:0000256" key="1">
    <source>
        <dbReference type="ARBA" id="ARBA00004429"/>
    </source>
</evidence>
<proteinExistence type="inferred from homology"/>
<keyword evidence="5 12" id="KW-0812">Transmembrane</keyword>
<evidence type="ECO:0000256" key="10">
    <source>
        <dbReference type="ARBA" id="ARBA00024202"/>
    </source>
</evidence>
<dbReference type="Proteomes" id="UP000525652">
    <property type="component" value="Unassembled WGS sequence"/>
</dbReference>
<comment type="subcellular location">
    <subcellularLocation>
        <location evidence="1">Cell inner membrane</location>
        <topology evidence="1">Multi-pass membrane protein</topology>
    </subcellularLocation>
    <subcellularLocation>
        <location evidence="12">Cell membrane</location>
        <topology evidence="12">Multi-pass membrane protein</topology>
    </subcellularLocation>
</comment>
<keyword evidence="8 12" id="KW-1133">Transmembrane helix</keyword>
<gene>
    <name evidence="14" type="ORF">H5P30_20515</name>
</gene>
<evidence type="ECO:0000256" key="11">
    <source>
        <dbReference type="ARBA" id="ARBA00072251"/>
    </source>
</evidence>
<accession>A0A7X1E6F1</accession>
<organism evidence="14 15">
    <name type="scientific">Puniceicoccus vermicola</name>
    <dbReference type="NCBI Taxonomy" id="388746"/>
    <lineage>
        <taxon>Bacteria</taxon>
        <taxon>Pseudomonadati</taxon>
        <taxon>Verrucomicrobiota</taxon>
        <taxon>Opitutia</taxon>
        <taxon>Puniceicoccales</taxon>
        <taxon>Puniceicoccaceae</taxon>
        <taxon>Puniceicoccus</taxon>
    </lineage>
</organism>
<dbReference type="CDD" id="cd06261">
    <property type="entry name" value="TM_PBP2"/>
    <property type="match status" value="1"/>
</dbReference>
<feature type="transmembrane region" description="Helical" evidence="12">
    <location>
        <begin position="258"/>
        <end position="276"/>
    </location>
</feature>
<keyword evidence="2 12" id="KW-0813">Transport</keyword>
<keyword evidence="4" id="KW-0997">Cell inner membrane</keyword>
<reference evidence="14 15" key="1">
    <citation type="submission" date="2020-07" db="EMBL/GenBank/DDBJ databases">
        <authorList>
            <person name="Feng X."/>
        </authorList>
    </citation>
    <scope>NUCLEOTIDE SEQUENCE [LARGE SCALE GENOMIC DNA]</scope>
    <source>
        <strain evidence="14 15">JCM14086</strain>
    </source>
</reference>
<name>A0A7X1E6F1_9BACT</name>
<feature type="domain" description="ABC transmembrane type-1" evidence="13">
    <location>
        <begin position="194"/>
        <end position="383"/>
    </location>
</feature>
<keyword evidence="9 12" id="KW-0472">Membrane</keyword>
<evidence type="ECO:0000256" key="3">
    <source>
        <dbReference type="ARBA" id="ARBA00022475"/>
    </source>
</evidence>
<evidence type="ECO:0000256" key="2">
    <source>
        <dbReference type="ARBA" id="ARBA00022448"/>
    </source>
</evidence>
<evidence type="ECO:0000256" key="9">
    <source>
        <dbReference type="ARBA" id="ARBA00023136"/>
    </source>
</evidence>
<dbReference type="AlphaFoldDB" id="A0A7X1E6F1"/>
<comment type="similarity">
    <text evidence="10">Belongs to the binding-protein-dependent transport system permease family. OppBC subfamily.</text>
</comment>
<keyword evidence="3" id="KW-1003">Cell membrane</keyword>
<dbReference type="Pfam" id="PF00528">
    <property type="entry name" value="BPD_transp_1"/>
    <property type="match status" value="1"/>
</dbReference>
<evidence type="ECO:0000256" key="7">
    <source>
        <dbReference type="ARBA" id="ARBA00022927"/>
    </source>
</evidence>
<dbReference type="InterPro" id="IPR000515">
    <property type="entry name" value="MetI-like"/>
</dbReference>
<dbReference type="SUPFAM" id="SSF161098">
    <property type="entry name" value="MetI-like"/>
    <property type="match status" value="1"/>
</dbReference>
<dbReference type="Pfam" id="PF12911">
    <property type="entry name" value="OppC_N"/>
    <property type="match status" value="1"/>
</dbReference>